<keyword evidence="7" id="KW-1185">Reference proteome</keyword>
<protein>
    <submittedName>
        <fullName evidence="6">TetR/AcrR family transcriptional regulator</fullName>
    </submittedName>
</protein>
<evidence type="ECO:0000256" key="1">
    <source>
        <dbReference type="ARBA" id="ARBA00023015"/>
    </source>
</evidence>
<dbReference type="PROSITE" id="PS50977">
    <property type="entry name" value="HTH_TETR_2"/>
    <property type="match status" value="1"/>
</dbReference>
<dbReference type="InterPro" id="IPR001647">
    <property type="entry name" value="HTH_TetR"/>
</dbReference>
<dbReference type="InterPro" id="IPR050109">
    <property type="entry name" value="HTH-type_TetR-like_transc_reg"/>
</dbReference>
<dbReference type="PANTHER" id="PTHR30055:SF212">
    <property type="entry name" value="TETR-FAMILY FAMILY TRANSCRIPTIONAL REGULATOR"/>
    <property type="match status" value="1"/>
</dbReference>
<keyword evidence="1" id="KW-0805">Transcription regulation</keyword>
<feature type="domain" description="HTH tetR-type" evidence="5">
    <location>
        <begin position="9"/>
        <end position="69"/>
    </location>
</feature>
<dbReference type="InterPro" id="IPR036271">
    <property type="entry name" value="Tet_transcr_reg_TetR-rel_C_sf"/>
</dbReference>
<dbReference type="Pfam" id="PF13305">
    <property type="entry name" value="TetR_C_33"/>
    <property type="match status" value="1"/>
</dbReference>
<dbReference type="Pfam" id="PF00440">
    <property type="entry name" value="TetR_N"/>
    <property type="match status" value="1"/>
</dbReference>
<gene>
    <name evidence="6" type="ORF">LVJ94_31775</name>
</gene>
<dbReference type="Proteomes" id="UP001374803">
    <property type="component" value="Chromosome"/>
</dbReference>
<evidence type="ECO:0000313" key="6">
    <source>
        <dbReference type="EMBL" id="WXB01486.1"/>
    </source>
</evidence>
<keyword evidence="3" id="KW-0804">Transcription</keyword>
<reference evidence="6" key="1">
    <citation type="submission" date="2021-12" db="EMBL/GenBank/DDBJ databases">
        <title>Discovery of the Pendulisporaceae a myxobacterial family with distinct sporulation behavior and unique specialized metabolism.</title>
        <authorList>
            <person name="Garcia R."/>
            <person name="Popoff A."/>
            <person name="Bader C.D."/>
            <person name="Loehr J."/>
            <person name="Walesch S."/>
            <person name="Walt C."/>
            <person name="Boldt J."/>
            <person name="Bunk B."/>
            <person name="Haeckl F.J.F.P.J."/>
            <person name="Gunesch A.P."/>
            <person name="Birkelbach J."/>
            <person name="Nuebel U."/>
            <person name="Pietschmann T."/>
            <person name="Bach T."/>
            <person name="Mueller R."/>
        </authorList>
    </citation>
    <scope>NUCLEOTIDE SEQUENCE</scope>
    <source>
        <strain evidence="6">MSr11367</strain>
    </source>
</reference>
<evidence type="ECO:0000256" key="4">
    <source>
        <dbReference type="PROSITE-ProRule" id="PRU00335"/>
    </source>
</evidence>
<keyword evidence="2 4" id="KW-0238">DNA-binding</keyword>
<dbReference type="InterPro" id="IPR009057">
    <property type="entry name" value="Homeodomain-like_sf"/>
</dbReference>
<name>A0ABZ2KV83_9BACT</name>
<evidence type="ECO:0000256" key="3">
    <source>
        <dbReference type="ARBA" id="ARBA00023163"/>
    </source>
</evidence>
<dbReference type="SUPFAM" id="SSF48498">
    <property type="entry name" value="Tetracyclin repressor-like, C-terminal domain"/>
    <property type="match status" value="1"/>
</dbReference>
<accession>A0ABZ2KV83</accession>
<dbReference type="SUPFAM" id="SSF46689">
    <property type="entry name" value="Homeodomain-like"/>
    <property type="match status" value="1"/>
</dbReference>
<evidence type="ECO:0000256" key="2">
    <source>
        <dbReference type="ARBA" id="ARBA00023125"/>
    </source>
</evidence>
<sequence length="204" mass="23684">MDRREREKERLRQQILTAARDLLIENGPENVSMRKIAEKIEYSPTTIYLYFKDKTELLFALTEETFAKLLSQLERISERERDPMIAVREMCVAYIRFGLAHPNDYLVAFMVPQAGPAWGEYRYEGTKAQAAFDLLRGAVGECMAKKKFRRRDIDVVSQNVWASIHGLTSLFIAHAGFPWRKKEELIEHLLETLMTGLKSRKDGK</sequence>
<dbReference type="Gene3D" id="1.10.357.10">
    <property type="entry name" value="Tetracycline Repressor, domain 2"/>
    <property type="match status" value="1"/>
</dbReference>
<dbReference type="PRINTS" id="PR00455">
    <property type="entry name" value="HTHTETR"/>
</dbReference>
<dbReference type="EMBL" id="CP089983">
    <property type="protein sequence ID" value="WXB01486.1"/>
    <property type="molecule type" value="Genomic_DNA"/>
</dbReference>
<proteinExistence type="predicted"/>
<dbReference type="InterPro" id="IPR025996">
    <property type="entry name" value="MT1864/Rv1816-like_C"/>
</dbReference>
<dbReference type="PANTHER" id="PTHR30055">
    <property type="entry name" value="HTH-TYPE TRANSCRIPTIONAL REGULATOR RUTR"/>
    <property type="match status" value="1"/>
</dbReference>
<evidence type="ECO:0000313" key="7">
    <source>
        <dbReference type="Proteomes" id="UP001374803"/>
    </source>
</evidence>
<dbReference type="RefSeq" id="WP_394831101.1">
    <property type="nucleotide sequence ID" value="NZ_CP089929.1"/>
</dbReference>
<organism evidence="6 7">
    <name type="scientific">Pendulispora rubella</name>
    <dbReference type="NCBI Taxonomy" id="2741070"/>
    <lineage>
        <taxon>Bacteria</taxon>
        <taxon>Pseudomonadati</taxon>
        <taxon>Myxococcota</taxon>
        <taxon>Myxococcia</taxon>
        <taxon>Myxococcales</taxon>
        <taxon>Sorangiineae</taxon>
        <taxon>Pendulisporaceae</taxon>
        <taxon>Pendulispora</taxon>
    </lineage>
</organism>
<feature type="DNA-binding region" description="H-T-H motif" evidence="4">
    <location>
        <begin position="32"/>
        <end position="51"/>
    </location>
</feature>
<evidence type="ECO:0000259" key="5">
    <source>
        <dbReference type="PROSITE" id="PS50977"/>
    </source>
</evidence>